<name>A0ABT6S6Q9_9ACTN</name>
<feature type="compositionally biased region" description="Gly residues" evidence="1">
    <location>
        <begin position="643"/>
        <end position="654"/>
    </location>
</feature>
<evidence type="ECO:0000259" key="2">
    <source>
        <dbReference type="Pfam" id="PF04536"/>
    </source>
</evidence>
<gene>
    <name evidence="3" type="ORF">QIS96_06980</name>
</gene>
<protein>
    <submittedName>
        <fullName evidence="3">TPM domain-containing protein</fullName>
    </submittedName>
</protein>
<feature type="region of interest" description="Disordered" evidence="1">
    <location>
        <begin position="643"/>
        <end position="664"/>
    </location>
</feature>
<dbReference type="EMBL" id="JASCIQ010000005">
    <property type="protein sequence ID" value="MDI3403569.1"/>
    <property type="molecule type" value="Genomic_DNA"/>
</dbReference>
<dbReference type="Proteomes" id="UP001223978">
    <property type="component" value="Unassembled WGS sequence"/>
</dbReference>
<accession>A0ABT6S6Q9</accession>
<sequence>MLGLLVLLVQVTRPAHADDPVRLSTGGQVTDEAGALDDREDTVDAVEKALDRLHDDGGVQLFVVYVPDFSGLAARDWADETARRNSLGADDALLAVATQDRQYATSVDQDSPLGDAQLREVARTAIVPALRRHDWAGAAIGAADGYRAVLAGQPVPTPRITPGPADPEPGSDRVTGDLILPIVVVVGAGALAAYAYTRRKRRAATRTTPHGGERRPPAAPLDELDAEARRLLVATDDAVRTSTEELGFARAQFGDEAVAPFAAALTYAGAELTAAFRLRQRLDDATPENDTTRRRMLEEIVSRCTTADRRLDDESAAFDALRDLEKHAPDALAHAEEEFRQITARADTAAATLTALTNRYADSASAPVAGHVDEARERLAFADDRLAPARECVAAGDNGRAAVHLRAAEGALDQAATLVDAVDRLAQEIAEASGKLPGALTETDADLADARGILDGTPSGTPTADLQGRIRRAEAVAHDVRAEMAAERFDPIDALRRVKEADAALDAALAGARERESADRRAHTLLDPALLTARSAIGTAADYVTTHRGAVGSPARTRLAEAERHLAEAESLRADDASDALAAAQRADALAGQARQLAERDVAGFESPYGRGVGGIGGGGRGMGGAVLGGIILGELFGGRGGGGGPGSFGGGGTRGRRGGGGRF</sequence>
<evidence type="ECO:0000313" key="4">
    <source>
        <dbReference type="Proteomes" id="UP001223978"/>
    </source>
</evidence>
<comment type="caution">
    <text evidence="3">The sequence shown here is derived from an EMBL/GenBank/DDBJ whole genome shotgun (WGS) entry which is preliminary data.</text>
</comment>
<dbReference type="Gene3D" id="3.10.310.50">
    <property type="match status" value="1"/>
</dbReference>
<dbReference type="PANTHER" id="PTHR30373:SF2">
    <property type="entry name" value="UPF0603 PROTEIN YGCG"/>
    <property type="match status" value="1"/>
</dbReference>
<dbReference type="InterPro" id="IPR007621">
    <property type="entry name" value="TPM_dom"/>
</dbReference>
<feature type="region of interest" description="Disordered" evidence="1">
    <location>
        <begin position="201"/>
        <end position="223"/>
    </location>
</feature>
<feature type="domain" description="TPM" evidence="2">
    <location>
        <begin position="29"/>
        <end position="147"/>
    </location>
</feature>
<proteinExistence type="predicted"/>
<evidence type="ECO:0000256" key="1">
    <source>
        <dbReference type="SAM" id="MobiDB-lite"/>
    </source>
</evidence>
<evidence type="ECO:0000313" key="3">
    <source>
        <dbReference type="EMBL" id="MDI3403569.1"/>
    </source>
</evidence>
<feature type="compositionally biased region" description="Basic residues" evidence="1">
    <location>
        <begin position="655"/>
        <end position="664"/>
    </location>
</feature>
<organism evidence="3 4">
    <name type="scientific">Streptomyces cavernicola</name>
    <dbReference type="NCBI Taxonomy" id="3043613"/>
    <lineage>
        <taxon>Bacteria</taxon>
        <taxon>Bacillati</taxon>
        <taxon>Actinomycetota</taxon>
        <taxon>Actinomycetes</taxon>
        <taxon>Kitasatosporales</taxon>
        <taxon>Streptomycetaceae</taxon>
        <taxon>Streptomyces</taxon>
    </lineage>
</organism>
<reference evidence="3 4" key="1">
    <citation type="submission" date="2023-05" db="EMBL/GenBank/DDBJ databases">
        <title>Draft genome sequence of Streptomyces sp. B-S-A6 isolated from a cave soil in Thailand.</title>
        <authorList>
            <person name="Chamroensaksri N."/>
            <person name="Muangham S."/>
        </authorList>
    </citation>
    <scope>NUCLEOTIDE SEQUENCE [LARGE SCALE GENOMIC DNA]</scope>
    <source>
        <strain evidence="3 4">B-S-A6</strain>
    </source>
</reference>
<keyword evidence="4" id="KW-1185">Reference proteome</keyword>
<dbReference type="Pfam" id="PF04536">
    <property type="entry name" value="TPM_phosphatase"/>
    <property type="match status" value="1"/>
</dbReference>
<dbReference type="PANTHER" id="PTHR30373">
    <property type="entry name" value="UPF0603 PROTEIN YGCG"/>
    <property type="match status" value="1"/>
</dbReference>